<feature type="non-terminal residue" evidence="1">
    <location>
        <position position="1"/>
    </location>
</feature>
<dbReference type="AlphaFoldDB" id="A0A382U0P1"/>
<accession>A0A382U0P1</accession>
<organism evidence="1">
    <name type="scientific">marine metagenome</name>
    <dbReference type="NCBI Taxonomy" id="408172"/>
    <lineage>
        <taxon>unclassified sequences</taxon>
        <taxon>metagenomes</taxon>
        <taxon>ecological metagenomes</taxon>
    </lineage>
</organism>
<dbReference type="EMBL" id="UINC01140633">
    <property type="protein sequence ID" value="SVD27894.1"/>
    <property type="molecule type" value="Genomic_DNA"/>
</dbReference>
<reference evidence="1" key="1">
    <citation type="submission" date="2018-05" db="EMBL/GenBank/DDBJ databases">
        <authorList>
            <person name="Lanie J.A."/>
            <person name="Ng W.-L."/>
            <person name="Kazmierczak K.M."/>
            <person name="Andrzejewski T.M."/>
            <person name="Davidsen T.M."/>
            <person name="Wayne K.J."/>
            <person name="Tettelin H."/>
            <person name="Glass J.I."/>
            <person name="Rusch D."/>
            <person name="Podicherti R."/>
            <person name="Tsui H.-C.T."/>
            <person name="Winkler M.E."/>
        </authorList>
    </citation>
    <scope>NUCLEOTIDE SEQUENCE</scope>
</reference>
<gene>
    <name evidence="1" type="ORF">METZ01_LOCUS380748</name>
</gene>
<protein>
    <submittedName>
        <fullName evidence="1">Uncharacterized protein</fullName>
    </submittedName>
</protein>
<proteinExistence type="predicted"/>
<dbReference type="InterPro" id="IPR011008">
    <property type="entry name" value="Dimeric_a/b-barrel"/>
</dbReference>
<name>A0A382U0P1_9ZZZZ</name>
<evidence type="ECO:0000313" key="1">
    <source>
        <dbReference type="EMBL" id="SVD27894.1"/>
    </source>
</evidence>
<dbReference type="SUPFAM" id="SSF54909">
    <property type="entry name" value="Dimeric alpha+beta barrel"/>
    <property type="match status" value="1"/>
</dbReference>
<sequence length="101" mass="11256">RVDVNRYKSADELMDRWLAEAEAAEGAEQAGLIVTLWKDVSAPLVYGVLCVEGETTIKANATLLETVMGLPMGQDGALLFEDVSEVRPYSEWREVLRERRG</sequence>